<name>A0AAW0TM21_SCYPA</name>
<reference evidence="2 3" key="1">
    <citation type="submission" date="2023-03" db="EMBL/GenBank/DDBJ databases">
        <title>High-quality genome of Scylla paramamosain provides insights in environmental adaptation.</title>
        <authorList>
            <person name="Zhang L."/>
        </authorList>
    </citation>
    <scope>NUCLEOTIDE SEQUENCE [LARGE SCALE GENOMIC DNA]</scope>
    <source>
        <strain evidence="2">LZ_2023a</strain>
        <tissue evidence="2">Muscle</tissue>
    </source>
</reference>
<dbReference type="Proteomes" id="UP001487740">
    <property type="component" value="Unassembled WGS sequence"/>
</dbReference>
<dbReference type="GO" id="GO:0003755">
    <property type="term" value="F:peptidyl-prolyl cis-trans isomerase activity"/>
    <property type="evidence" value="ECO:0007669"/>
    <property type="project" value="InterPro"/>
</dbReference>
<dbReference type="InterPro" id="IPR056277">
    <property type="entry name" value="PPIase_AIP"/>
</dbReference>
<dbReference type="SUPFAM" id="SSF54534">
    <property type="entry name" value="FKBP-like"/>
    <property type="match status" value="1"/>
</dbReference>
<sequence>MDEKLIKKEVLHQGKGNTDYADGTKISFHIKTETCDEEPKIIDDSRQWKEPAELLLGKKFKLEALEACIRTMASGEVAAFHHRQSAAGSISSGIQDSARCLQ</sequence>
<dbReference type="EMBL" id="JARAKH010000030">
    <property type="protein sequence ID" value="KAK8387681.1"/>
    <property type="molecule type" value="Genomic_DNA"/>
</dbReference>
<organism evidence="2 3">
    <name type="scientific">Scylla paramamosain</name>
    <name type="common">Mud crab</name>
    <dbReference type="NCBI Taxonomy" id="85552"/>
    <lineage>
        <taxon>Eukaryota</taxon>
        <taxon>Metazoa</taxon>
        <taxon>Ecdysozoa</taxon>
        <taxon>Arthropoda</taxon>
        <taxon>Crustacea</taxon>
        <taxon>Multicrustacea</taxon>
        <taxon>Malacostraca</taxon>
        <taxon>Eumalacostraca</taxon>
        <taxon>Eucarida</taxon>
        <taxon>Decapoda</taxon>
        <taxon>Pleocyemata</taxon>
        <taxon>Brachyura</taxon>
        <taxon>Eubrachyura</taxon>
        <taxon>Portunoidea</taxon>
        <taxon>Portunidae</taxon>
        <taxon>Portuninae</taxon>
        <taxon>Scylla</taxon>
    </lineage>
</organism>
<comment type="caution">
    <text evidence="2">The sequence shown here is derived from an EMBL/GenBank/DDBJ whole genome shotgun (WGS) entry which is preliminary data.</text>
</comment>
<dbReference type="InterPro" id="IPR046357">
    <property type="entry name" value="PPIase_dom_sf"/>
</dbReference>
<evidence type="ECO:0000313" key="2">
    <source>
        <dbReference type="EMBL" id="KAK8387681.1"/>
    </source>
</evidence>
<evidence type="ECO:0000313" key="3">
    <source>
        <dbReference type="Proteomes" id="UP001487740"/>
    </source>
</evidence>
<dbReference type="Gene3D" id="3.10.50.40">
    <property type="match status" value="1"/>
</dbReference>
<evidence type="ECO:0000259" key="1">
    <source>
        <dbReference type="Pfam" id="PF23322"/>
    </source>
</evidence>
<feature type="domain" description="AIP/AIPL N-terminal FKBP-type PPIase" evidence="1">
    <location>
        <begin position="16"/>
        <end position="81"/>
    </location>
</feature>
<protein>
    <recommendedName>
        <fullName evidence="1">AIP/AIPL N-terminal FKBP-type PPIase domain-containing protein</fullName>
    </recommendedName>
</protein>
<dbReference type="AlphaFoldDB" id="A0AAW0TM21"/>
<dbReference type="Pfam" id="PF23322">
    <property type="entry name" value="PPIase_AIP"/>
    <property type="match status" value="1"/>
</dbReference>
<keyword evidence="3" id="KW-1185">Reference proteome</keyword>
<accession>A0AAW0TM21</accession>
<proteinExistence type="predicted"/>
<gene>
    <name evidence="2" type="ORF">O3P69_018290</name>
</gene>